<dbReference type="Gene3D" id="3.10.450.50">
    <property type="match status" value="1"/>
</dbReference>
<feature type="domain" description="DUF4440" evidence="1">
    <location>
        <begin position="13"/>
        <end position="138"/>
    </location>
</feature>
<accession>A0ABN2L9G5</accession>
<dbReference type="EMBL" id="BAAAOB010000001">
    <property type="protein sequence ID" value="GAA1780248.1"/>
    <property type="molecule type" value="Genomic_DNA"/>
</dbReference>
<proteinExistence type="predicted"/>
<gene>
    <name evidence="2" type="ORF">GCM10009768_06420</name>
</gene>
<dbReference type="InterPro" id="IPR032710">
    <property type="entry name" value="NTF2-like_dom_sf"/>
</dbReference>
<dbReference type="SUPFAM" id="SSF54427">
    <property type="entry name" value="NTF2-like"/>
    <property type="match status" value="1"/>
</dbReference>
<dbReference type="InterPro" id="IPR027843">
    <property type="entry name" value="DUF4440"/>
</dbReference>
<evidence type="ECO:0000313" key="3">
    <source>
        <dbReference type="Proteomes" id="UP001500851"/>
    </source>
</evidence>
<keyword evidence="3" id="KW-1185">Reference proteome</keyword>
<sequence>MPMEPLTDSAAEVLALVETMYAGYLRRDTSAIDALLSPELTMFDSSEDALVHGMDELQALRARRGSGSGAPADSAVPAAPAANPVTETALVVESIEARPVGGTIVATWWLRVDAEDANGRPVSPERSRNTAVLTRGADGALTIAHIHEDVREPLGSVAG</sequence>
<evidence type="ECO:0000259" key="1">
    <source>
        <dbReference type="Pfam" id="PF14534"/>
    </source>
</evidence>
<dbReference type="Pfam" id="PF14534">
    <property type="entry name" value="DUF4440"/>
    <property type="match status" value="1"/>
</dbReference>
<dbReference type="Proteomes" id="UP001500851">
    <property type="component" value="Unassembled WGS sequence"/>
</dbReference>
<evidence type="ECO:0000313" key="2">
    <source>
        <dbReference type="EMBL" id="GAA1780248.1"/>
    </source>
</evidence>
<protein>
    <recommendedName>
        <fullName evidence="1">DUF4440 domain-containing protein</fullName>
    </recommendedName>
</protein>
<comment type="caution">
    <text evidence="2">The sequence shown here is derived from an EMBL/GenBank/DDBJ whole genome shotgun (WGS) entry which is preliminary data.</text>
</comment>
<reference evidence="2 3" key="1">
    <citation type="journal article" date="2019" name="Int. J. Syst. Evol. Microbiol.">
        <title>The Global Catalogue of Microorganisms (GCM) 10K type strain sequencing project: providing services to taxonomists for standard genome sequencing and annotation.</title>
        <authorList>
            <consortium name="The Broad Institute Genomics Platform"/>
            <consortium name="The Broad Institute Genome Sequencing Center for Infectious Disease"/>
            <person name="Wu L."/>
            <person name="Ma J."/>
        </authorList>
    </citation>
    <scope>NUCLEOTIDE SEQUENCE [LARGE SCALE GENOMIC DNA]</scope>
    <source>
        <strain evidence="2 3">JCM 14736</strain>
    </source>
</reference>
<organism evidence="2 3">
    <name type="scientific">Leucobacter iarius</name>
    <dbReference type="NCBI Taxonomy" id="333963"/>
    <lineage>
        <taxon>Bacteria</taxon>
        <taxon>Bacillati</taxon>
        <taxon>Actinomycetota</taxon>
        <taxon>Actinomycetes</taxon>
        <taxon>Micrococcales</taxon>
        <taxon>Microbacteriaceae</taxon>
        <taxon>Leucobacter</taxon>
    </lineage>
</organism>
<name>A0ABN2L9G5_9MICO</name>